<evidence type="ECO:0000313" key="1">
    <source>
        <dbReference type="EMBL" id="KAH7664194.1"/>
    </source>
</evidence>
<accession>A0ACB7UTZ0</accession>
<dbReference type="EMBL" id="CM037024">
    <property type="protein sequence ID" value="KAH7664194.1"/>
    <property type="molecule type" value="Genomic_DNA"/>
</dbReference>
<keyword evidence="2" id="KW-1185">Reference proteome</keyword>
<dbReference type="Proteomes" id="UP000827976">
    <property type="component" value="Chromosome 14"/>
</dbReference>
<organism evidence="1 2">
    <name type="scientific">Dioscorea alata</name>
    <name type="common">Purple yam</name>
    <dbReference type="NCBI Taxonomy" id="55571"/>
    <lineage>
        <taxon>Eukaryota</taxon>
        <taxon>Viridiplantae</taxon>
        <taxon>Streptophyta</taxon>
        <taxon>Embryophyta</taxon>
        <taxon>Tracheophyta</taxon>
        <taxon>Spermatophyta</taxon>
        <taxon>Magnoliopsida</taxon>
        <taxon>Liliopsida</taxon>
        <taxon>Dioscoreales</taxon>
        <taxon>Dioscoreaceae</taxon>
        <taxon>Dioscorea</taxon>
    </lineage>
</organism>
<proteinExistence type="predicted"/>
<gene>
    <name evidence="1" type="ORF">IHE45_14G105000</name>
</gene>
<sequence>MALSLNVHRLHGAQPRRLLPPLSSLHSAIIGTPNPRWSALKERLNSNGRHSCFFSDGRKEDRARKALEDALGGKKTELEKWNKEIKKREERGAGGTSGRGGWFGGGGWFGWSGGEHFWEEAQQASITVIAIIAVCLLIAKGNVIFAVVFNSLLFALRGLRNSFSFLPLRLFGKTTVIEQPNAAVSNQNQMSAKERVVRKWGMD</sequence>
<evidence type="ECO:0000313" key="2">
    <source>
        <dbReference type="Proteomes" id="UP000827976"/>
    </source>
</evidence>
<reference evidence="2" key="1">
    <citation type="journal article" date="2022" name="Nat. Commun.">
        <title>Chromosome evolution and the genetic basis of agronomically important traits in greater yam.</title>
        <authorList>
            <person name="Bredeson J.V."/>
            <person name="Lyons J.B."/>
            <person name="Oniyinde I.O."/>
            <person name="Okereke N.R."/>
            <person name="Kolade O."/>
            <person name="Nnabue I."/>
            <person name="Nwadili C.O."/>
            <person name="Hribova E."/>
            <person name="Parker M."/>
            <person name="Nwogha J."/>
            <person name="Shu S."/>
            <person name="Carlson J."/>
            <person name="Kariba R."/>
            <person name="Muthemba S."/>
            <person name="Knop K."/>
            <person name="Barton G.J."/>
            <person name="Sherwood A.V."/>
            <person name="Lopez-Montes A."/>
            <person name="Asiedu R."/>
            <person name="Jamnadass R."/>
            <person name="Muchugi A."/>
            <person name="Goodstein D."/>
            <person name="Egesi C.N."/>
            <person name="Featherston J."/>
            <person name="Asfaw A."/>
            <person name="Simpson G.G."/>
            <person name="Dolezel J."/>
            <person name="Hendre P.S."/>
            <person name="Van Deynze A."/>
            <person name="Kumar P.L."/>
            <person name="Obidiegwu J.E."/>
            <person name="Bhattacharjee R."/>
            <person name="Rokhsar D.S."/>
        </authorList>
    </citation>
    <scope>NUCLEOTIDE SEQUENCE [LARGE SCALE GENOMIC DNA]</scope>
    <source>
        <strain evidence="2">cv. TDa95/00328</strain>
    </source>
</reference>
<protein>
    <submittedName>
        <fullName evidence="1">Uncharacterized protein</fullName>
    </submittedName>
</protein>
<name>A0ACB7UTZ0_DIOAL</name>
<comment type="caution">
    <text evidence="1">The sequence shown here is derived from an EMBL/GenBank/DDBJ whole genome shotgun (WGS) entry which is preliminary data.</text>
</comment>